<feature type="compositionally biased region" description="Basic and acidic residues" evidence="1">
    <location>
        <begin position="26"/>
        <end position="40"/>
    </location>
</feature>
<dbReference type="InterPro" id="IPR001878">
    <property type="entry name" value="Znf_CCHC"/>
</dbReference>
<dbReference type="GO" id="GO:0003723">
    <property type="term" value="F:RNA binding"/>
    <property type="evidence" value="ECO:0007669"/>
    <property type="project" value="InterPro"/>
</dbReference>
<evidence type="ECO:0000256" key="1">
    <source>
        <dbReference type="SAM" id="MobiDB-lite"/>
    </source>
</evidence>
<dbReference type="PANTHER" id="PTHR22639">
    <property type="entry name" value="GAG-RELATED PROTEIN"/>
    <property type="match status" value="1"/>
</dbReference>
<feature type="compositionally biased region" description="Polar residues" evidence="1">
    <location>
        <begin position="378"/>
        <end position="390"/>
    </location>
</feature>
<evidence type="ECO:0000313" key="2">
    <source>
        <dbReference type="EMBL" id="CAB3979675.1"/>
    </source>
</evidence>
<evidence type="ECO:0000313" key="3">
    <source>
        <dbReference type="Proteomes" id="UP001152795"/>
    </source>
</evidence>
<dbReference type="Proteomes" id="UP001152795">
    <property type="component" value="Unassembled WGS sequence"/>
</dbReference>
<dbReference type="GO" id="GO:0003690">
    <property type="term" value="F:double-stranded DNA binding"/>
    <property type="evidence" value="ECO:0007669"/>
    <property type="project" value="InterPro"/>
</dbReference>
<dbReference type="InterPro" id="IPR036875">
    <property type="entry name" value="Znf_CCHC_sf"/>
</dbReference>
<gene>
    <name evidence="2" type="ORF">PACLA_8A011415</name>
</gene>
<reference evidence="2" key="1">
    <citation type="submission" date="2020-04" db="EMBL/GenBank/DDBJ databases">
        <authorList>
            <person name="Alioto T."/>
            <person name="Alioto T."/>
            <person name="Gomez Garrido J."/>
        </authorList>
    </citation>
    <scope>NUCLEOTIDE SEQUENCE</scope>
    <source>
        <strain evidence="2">A484AB</strain>
    </source>
</reference>
<feature type="compositionally biased region" description="Basic and acidic residues" evidence="1">
    <location>
        <begin position="332"/>
        <end position="346"/>
    </location>
</feature>
<comment type="caution">
    <text evidence="2">The sequence shown here is derived from an EMBL/GenBank/DDBJ whole genome shotgun (WGS) entry which is preliminary data.</text>
</comment>
<dbReference type="InterPro" id="IPR042509">
    <property type="entry name" value="ZCCHC3"/>
</dbReference>
<feature type="region of interest" description="Disordered" evidence="1">
    <location>
        <begin position="314"/>
        <end position="363"/>
    </location>
</feature>
<dbReference type="EMBL" id="CACRXK020000218">
    <property type="protein sequence ID" value="CAB3979675.1"/>
    <property type="molecule type" value="Genomic_DNA"/>
</dbReference>
<organism evidence="2 3">
    <name type="scientific">Paramuricea clavata</name>
    <name type="common">Red gorgonian</name>
    <name type="synonym">Violescent sea-whip</name>
    <dbReference type="NCBI Taxonomy" id="317549"/>
    <lineage>
        <taxon>Eukaryota</taxon>
        <taxon>Metazoa</taxon>
        <taxon>Cnidaria</taxon>
        <taxon>Anthozoa</taxon>
        <taxon>Octocorallia</taxon>
        <taxon>Malacalcyonacea</taxon>
        <taxon>Plexauridae</taxon>
        <taxon>Paramuricea</taxon>
    </lineage>
</organism>
<dbReference type="Pfam" id="PF00098">
    <property type="entry name" value="zf-CCHC"/>
    <property type="match status" value="1"/>
</dbReference>
<keyword evidence="3" id="KW-1185">Reference proteome</keyword>
<dbReference type="GO" id="GO:0008270">
    <property type="term" value="F:zinc ion binding"/>
    <property type="evidence" value="ECO:0007669"/>
    <property type="project" value="InterPro"/>
</dbReference>
<dbReference type="SMART" id="SM00343">
    <property type="entry name" value="ZnF_C2HC"/>
    <property type="match status" value="3"/>
</dbReference>
<feature type="region of interest" description="Disordered" evidence="1">
    <location>
        <begin position="1"/>
        <end position="77"/>
    </location>
</feature>
<feature type="region of interest" description="Disordered" evidence="1">
    <location>
        <begin position="378"/>
        <end position="446"/>
    </location>
</feature>
<feature type="compositionally biased region" description="Basic residues" evidence="1">
    <location>
        <begin position="433"/>
        <end position="446"/>
    </location>
</feature>
<dbReference type="PANTHER" id="PTHR22639:SF3">
    <property type="entry name" value="ZINC FINGER CCHC DOMAIN-CONTAINING PROTEIN 3"/>
    <property type="match status" value="1"/>
</dbReference>
<protein>
    <submittedName>
        <fullName evidence="2">Zinc finger CCHC domain-containing 3-like</fullName>
    </submittedName>
</protein>
<dbReference type="AlphaFoldDB" id="A0A7D9DC09"/>
<dbReference type="OrthoDB" id="3863715at2759"/>
<feature type="compositionally biased region" description="Basic and acidic residues" evidence="1">
    <location>
        <begin position="1"/>
        <end position="14"/>
    </location>
</feature>
<sequence length="446" mass="49653">MDERRIGAEERGMDIEVGEENGSVGDKVRKVGDEVRKVGDEEGVPGSEERNPGGEGSSPGGERQNPGGDDNAAEGGEQSQEIVIERAGEEMQTAGKSWADIVGSQNLSQGVVPLPHARFGARVMDAVLKCVRQDTIKCVQQVPGPRYRLTFRSLEYKQLFLDQPFYLRGERVIAQELDMATLQVKVLYAPSEISNQTIAATLAKYGKIVKVDREMYRDWPNVETGVRLATMSELTEGIPRRLFIGPYPIETRYRGQVPLCGRCGEYGHRVATCSNDVKCFKCGQNGHIQRQCFKCFLCGQFGHVRANCLENRRDVSNDSDDETSESNLSNDIGRDEDRSVDSRSNDEDMDPVDSTSCKDPGDIRDEVMNKIYNDVSQSYSAEQGSVQTVENNKRKAEEDVSIPDEGVKVPGDSTDQRVSDMGSSPEERTKKTNKEKKKKRKKHNKP</sequence>
<name>A0A7D9DC09_PARCT</name>
<dbReference type="SUPFAM" id="SSF57756">
    <property type="entry name" value="Retrovirus zinc finger-like domains"/>
    <property type="match status" value="1"/>
</dbReference>
<accession>A0A7D9DC09</accession>
<dbReference type="Gene3D" id="4.10.60.10">
    <property type="entry name" value="Zinc finger, CCHC-type"/>
    <property type="match status" value="1"/>
</dbReference>
<dbReference type="GO" id="GO:0002218">
    <property type="term" value="P:activation of innate immune response"/>
    <property type="evidence" value="ECO:0007669"/>
    <property type="project" value="InterPro"/>
</dbReference>
<dbReference type="PROSITE" id="PS50158">
    <property type="entry name" value="ZF_CCHC"/>
    <property type="match status" value="2"/>
</dbReference>
<proteinExistence type="predicted"/>